<comment type="caution">
    <text evidence="1">The sequence shown here is derived from an EMBL/GenBank/DDBJ whole genome shotgun (WGS) entry which is preliminary data.</text>
</comment>
<sequence>MALDGALLASADAVLASTNAALVASTDAVRADDAAGSVVPIFALHSLVLTALSAKTLQALASNSTVNRGVLTRHRPCLSQVPASSDAAFLAVDAVLGASTDAVLPASTDAVLGAITDAGKH</sequence>
<gene>
    <name evidence="1" type="ORF">DCS_03385</name>
</gene>
<dbReference type="AlphaFoldDB" id="A0A151GH16"/>
<evidence type="ECO:0000313" key="2">
    <source>
        <dbReference type="Proteomes" id="UP000076580"/>
    </source>
</evidence>
<accession>A0A151GH16</accession>
<protein>
    <submittedName>
        <fullName evidence="1">Uncharacterized protein</fullName>
    </submittedName>
</protein>
<reference evidence="1 2" key="1">
    <citation type="journal article" date="2016" name="Sci. Rep.">
        <title>Insights into Adaptations to a Near-Obligate Nematode Endoparasitic Lifestyle from the Finished Genome of Drechmeria coniospora.</title>
        <authorList>
            <person name="Zhang L."/>
            <person name="Zhou Z."/>
            <person name="Guo Q."/>
            <person name="Fokkens L."/>
            <person name="Miskei M."/>
            <person name="Pocsi I."/>
            <person name="Zhang W."/>
            <person name="Chen M."/>
            <person name="Wang L."/>
            <person name="Sun Y."/>
            <person name="Donzelli B.G."/>
            <person name="Gibson D.M."/>
            <person name="Nelson D.R."/>
            <person name="Luo J.G."/>
            <person name="Rep M."/>
            <person name="Liu H."/>
            <person name="Yang S."/>
            <person name="Wang J."/>
            <person name="Krasnoff S.B."/>
            <person name="Xu Y."/>
            <person name="Molnar I."/>
            <person name="Lin M."/>
        </authorList>
    </citation>
    <scope>NUCLEOTIDE SEQUENCE [LARGE SCALE GENOMIC DNA]</scope>
    <source>
        <strain evidence="1 2">ARSEF 6962</strain>
    </source>
</reference>
<keyword evidence="2" id="KW-1185">Reference proteome</keyword>
<dbReference type="RefSeq" id="XP_040655737.1">
    <property type="nucleotide sequence ID" value="XM_040800704.1"/>
</dbReference>
<dbReference type="GeneID" id="63716028"/>
<organism evidence="1 2">
    <name type="scientific">Drechmeria coniospora</name>
    <name type="common">Nematophagous fungus</name>
    <name type="synonym">Meria coniospora</name>
    <dbReference type="NCBI Taxonomy" id="98403"/>
    <lineage>
        <taxon>Eukaryota</taxon>
        <taxon>Fungi</taxon>
        <taxon>Dikarya</taxon>
        <taxon>Ascomycota</taxon>
        <taxon>Pezizomycotina</taxon>
        <taxon>Sordariomycetes</taxon>
        <taxon>Hypocreomycetidae</taxon>
        <taxon>Hypocreales</taxon>
        <taxon>Ophiocordycipitaceae</taxon>
        <taxon>Drechmeria</taxon>
    </lineage>
</organism>
<dbReference type="InParanoid" id="A0A151GH16"/>
<dbReference type="Proteomes" id="UP000076580">
    <property type="component" value="Chromosome 02"/>
</dbReference>
<proteinExistence type="predicted"/>
<dbReference type="EMBL" id="LAYC01000002">
    <property type="protein sequence ID" value="KYK56385.1"/>
    <property type="molecule type" value="Genomic_DNA"/>
</dbReference>
<name>A0A151GH16_DRECN</name>
<evidence type="ECO:0000313" key="1">
    <source>
        <dbReference type="EMBL" id="KYK56385.1"/>
    </source>
</evidence>